<keyword evidence="15" id="KW-1185">Reference proteome</keyword>
<dbReference type="EMBL" id="LYOZ01000051">
    <property type="protein sequence ID" value="OCH97235.1"/>
    <property type="molecule type" value="Genomic_DNA"/>
</dbReference>
<feature type="transmembrane region" description="Helical" evidence="10">
    <location>
        <begin position="271"/>
        <end position="290"/>
    </location>
</feature>
<evidence type="ECO:0000256" key="9">
    <source>
        <dbReference type="ARBA" id="ARBA00023201"/>
    </source>
</evidence>
<evidence type="ECO:0000313" key="14">
    <source>
        <dbReference type="Proteomes" id="UP000054715"/>
    </source>
</evidence>
<dbReference type="InterPro" id="IPR006153">
    <property type="entry name" value="Cation/H_exchanger_TM"/>
</dbReference>
<feature type="transmembrane region" description="Helical" evidence="10">
    <location>
        <begin position="176"/>
        <end position="198"/>
    </location>
</feature>
<reference evidence="13 15" key="2">
    <citation type="submission" date="2016-05" db="EMBL/GenBank/DDBJ databases">
        <authorList>
            <person name="Prochazka B."/>
            <person name="Indra A."/>
            <person name="Hasenberger P."/>
            <person name="Blaschitz M."/>
            <person name="Wagner L."/>
            <person name="Wewalka G."/>
            <person name="Sorschag S."/>
            <person name="Schmid D."/>
            <person name="Ruppitsch W."/>
        </authorList>
    </citation>
    <scope>NUCLEOTIDE SEQUENCE [LARGE SCALE GENOMIC DNA]</scope>
    <source>
        <strain evidence="13 15">974010_12</strain>
    </source>
</reference>
<evidence type="ECO:0000313" key="12">
    <source>
        <dbReference type="EMBL" id="KTD06781.1"/>
    </source>
</evidence>
<evidence type="ECO:0000256" key="4">
    <source>
        <dbReference type="ARBA" id="ARBA00022692"/>
    </source>
</evidence>
<dbReference type="STRING" id="455.Ljam_0976"/>
<comment type="caution">
    <text evidence="12">The sequence shown here is derived from an EMBL/GenBank/DDBJ whole genome shotgun (WGS) entry which is preliminary data.</text>
</comment>
<dbReference type="GO" id="GO:0015297">
    <property type="term" value="F:antiporter activity"/>
    <property type="evidence" value="ECO:0007669"/>
    <property type="project" value="UniProtKB-KW"/>
</dbReference>
<keyword evidence="4 10" id="KW-0812">Transmembrane</keyword>
<keyword evidence="6" id="KW-0915">Sodium</keyword>
<evidence type="ECO:0000256" key="2">
    <source>
        <dbReference type="ARBA" id="ARBA00022448"/>
    </source>
</evidence>
<dbReference type="EMBL" id="LNYG01000013">
    <property type="protein sequence ID" value="KTD06781.1"/>
    <property type="molecule type" value="Genomic_DNA"/>
</dbReference>
<reference evidence="12 14" key="1">
    <citation type="submission" date="2015-11" db="EMBL/GenBank/DDBJ databases">
        <title>Genomic analysis of 38 Legionella species identifies large and diverse effector repertoires.</title>
        <authorList>
            <person name="Burstein D."/>
            <person name="Amaro F."/>
            <person name="Zusman T."/>
            <person name="Lifshitz Z."/>
            <person name="Cohen O."/>
            <person name="Gilbert J.A."/>
            <person name="Pupko T."/>
            <person name="Shuman H.A."/>
            <person name="Segal G."/>
        </authorList>
    </citation>
    <scope>NUCLEOTIDE SEQUENCE [LARGE SCALE GENOMIC DNA]</scope>
    <source>
        <strain evidence="12 14">JA-26-G1-E2</strain>
    </source>
</reference>
<keyword evidence="5 10" id="KW-1133">Transmembrane helix</keyword>
<gene>
    <name evidence="13" type="ORF">A8135_03835</name>
    <name evidence="12" type="ORF">Ljam_0976</name>
</gene>
<feature type="domain" description="Cation/H+ exchanger transmembrane" evidence="11">
    <location>
        <begin position="126"/>
        <end position="469"/>
    </location>
</feature>
<dbReference type="Proteomes" id="UP000054715">
    <property type="component" value="Unassembled WGS sequence"/>
</dbReference>
<comment type="subcellular location">
    <subcellularLocation>
        <location evidence="1">Membrane</location>
        <topology evidence="1">Multi-pass membrane protein</topology>
    </subcellularLocation>
</comment>
<evidence type="ECO:0000313" key="15">
    <source>
        <dbReference type="Proteomes" id="UP000093336"/>
    </source>
</evidence>
<dbReference type="RefSeq" id="WP_058449010.1">
    <property type="nucleotide sequence ID" value="NZ_CAAAJF010000009.1"/>
</dbReference>
<evidence type="ECO:0000256" key="3">
    <source>
        <dbReference type="ARBA" id="ARBA00022449"/>
    </source>
</evidence>
<proteinExistence type="predicted"/>
<dbReference type="InterPro" id="IPR038770">
    <property type="entry name" value="Na+/solute_symporter_sf"/>
</dbReference>
<name>A0A0W0UGL3_9GAMM</name>
<keyword evidence="2" id="KW-0813">Transport</keyword>
<feature type="transmembrane region" description="Helical" evidence="10">
    <location>
        <begin position="390"/>
        <end position="409"/>
    </location>
</feature>
<dbReference type="GO" id="GO:1902600">
    <property type="term" value="P:proton transmembrane transport"/>
    <property type="evidence" value="ECO:0007669"/>
    <property type="project" value="InterPro"/>
</dbReference>
<dbReference type="Gene3D" id="1.20.1530.20">
    <property type="match status" value="2"/>
</dbReference>
<protein>
    <submittedName>
        <fullName evidence="12">Na(+)/H(+) antiporter</fullName>
    </submittedName>
    <submittedName>
        <fullName evidence="13">Sodium:proton antiporter</fullName>
    </submittedName>
</protein>
<feature type="transmembrane region" description="Helical" evidence="10">
    <location>
        <begin position="327"/>
        <end position="345"/>
    </location>
</feature>
<dbReference type="AlphaFoldDB" id="A0A0W0UGL3"/>
<feature type="transmembrane region" description="Helical" evidence="10">
    <location>
        <begin position="452"/>
        <end position="470"/>
    </location>
</feature>
<evidence type="ECO:0000256" key="1">
    <source>
        <dbReference type="ARBA" id="ARBA00004141"/>
    </source>
</evidence>
<feature type="transmembrane region" description="Helical" evidence="10">
    <location>
        <begin position="366"/>
        <end position="384"/>
    </location>
</feature>
<evidence type="ECO:0000256" key="7">
    <source>
        <dbReference type="ARBA" id="ARBA00023065"/>
    </source>
</evidence>
<dbReference type="Pfam" id="PF00999">
    <property type="entry name" value="Na_H_Exchanger"/>
    <property type="match status" value="1"/>
</dbReference>
<evidence type="ECO:0000256" key="8">
    <source>
        <dbReference type="ARBA" id="ARBA00023136"/>
    </source>
</evidence>
<feature type="transmembrane region" description="Helical" evidence="10">
    <location>
        <begin position="235"/>
        <end position="259"/>
    </location>
</feature>
<accession>A0A0W0UGL3</accession>
<keyword evidence="9" id="KW-0739">Sodium transport</keyword>
<keyword evidence="3" id="KW-0050">Antiport</keyword>
<dbReference type="OrthoDB" id="9781411at2"/>
<evidence type="ECO:0000313" key="13">
    <source>
        <dbReference type="EMBL" id="OCH97235.1"/>
    </source>
</evidence>
<feature type="transmembrane region" description="Helical" evidence="10">
    <location>
        <begin position="31"/>
        <end position="53"/>
    </location>
</feature>
<organism evidence="12 14">
    <name type="scientific">Legionella jamestowniensis</name>
    <dbReference type="NCBI Taxonomy" id="455"/>
    <lineage>
        <taxon>Bacteria</taxon>
        <taxon>Pseudomonadati</taxon>
        <taxon>Pseudomonadota</taxon>
        <taxon>Gammaproteobacteria</taxon>
        <taxon>Legionellales</taxon>
        <taxon>Legionellaceae</taxon>
        <taxon>Legionella</taxon>
    </lineage>
</organism>
<keyword evidence="8 10" id="KW-0472">Membrane</keyword>
<feature type="transmembrane region" description="Helical" evidence="10">
    <location>
        <begin position="204"/>
        <end position="223"/>
    </location>
</feature>
<dbReference type="PATRIC" id="fig|455.5.peg.1036"/>
<dbReference type="PANTHER" id="PTHR43562:SF3">
    <property type="entry name" value="SODIUM ION_PROTON EXCHANGER (EUROFUNG)"/>
    <property type="match status" value="1"/>
</dbReference>
<feature type="transmembrane region" description="Helical" evidence="10">
    <location>
        <begin position="137"/>
        <end position="156"/>
    </location>
</feature>
<evidence type="ECO:0000256" key="10">
    <source>
        <dbReference type="SAM" id="Phobius"/>
    </source>
</evidence>
<sequence length="486" mass="52983">MKRYFYFFLVLAGSYPALLFANVQKDAPHDPIAPILLWVTLILFFALVGRYLARCIGQPGVLGELLMGVLLGNLSYYFGSDLMVILREGPEIFNIMGAILRGEALPQAVATHITNPFYAREIIEALTGPHGLDLIKIGYVLDVFSRYGVIFLLFMVGLESSVEELKHTGRESIQVAVLGVLAPIFLGFIVAHLLLPAASYKVDLFVAATLSATSVGITARVLAEMKKLRTREARTILGAAMIDDILGLIILAIVSSLVINDAVDFSVVVRIVLSALMFFVVALTVGPFILRKVVNFFDHFLDFWEVKLLASFIFVMVLAWLATLVDLAAIIGAFAAGLILHDDFFTSKNGNHHHESRSIKSLVGPLESILAPLFFILIGIQVKLETFANWSVLTMSAGLIVAAIVGKLISGLGGNKKDDRLLIGVGMLPRGEVGLVFASIGRTLGVISDQLFSAVILMVVVTTFLAPPLLKARYAKNPRDIKHEHK</sequence>
<feature type="transmembrane region" description="Helical" evidence="10">
    <location>
        <begin position="60"/>
        <end position="78"/>
    </location>
</feature>
<evidence type="ECO:0000256" key="6">
    <source>
        <dbReference type="ARBA" id="ARBA00023053"/>
    </source>
</evidence>
<dbReference type="GO" id="GO:0016020">
    <property type="term" value="C:membrane"/>
    <property type="evidence" value="ECO:0007669"/>
    <property type="project" value="UniProtKB-SubCell"/>
</dbReference>
<keyword evidence="7" id="KW-0406">Ion transport</keyword>
<dbReference type="GO" id="GO:0006814">
    <property type="term" value="P:sodium ion transport"/>
    <property type="evidence" value="ECO:0007669"/>
    <property type="project" value="UniProtKB-KW"/>
</dbReference>
<evidence type="ECO:0000259" key="11">
    <source>
        <dbReference type="Pfam" id="PF00999"/>
    </source>
</evidence>
<dbReference type="PANTHER" id="PTHR43562">
    <property type="entry name" value="NAPA-TYPE SODIUM/HYDROGEN ANTIPORTER"/>
    <property type="match status" value="1"/>
</dbReference>
<evidence type="ECO:0000256" key="5">
    <source>
        <dbReference type="ARBA" id="ARBA00022989"/>
    </source>
</evidence>
<dbReference type="Proteomes" id="UP000093336">
    <property type="component" value="Unassembled WGS sequence"/>
</dbReference>